<protein>
    <submittedName>
        <fullName evidence="1">Uncharacterized protein</fullName>
    </submittedName>
</protein>
<dbReference type="Proteomes" id="UP000321222">
    <property type="component" value="Chromosome"/>
</dbReference>
<dbReference type="KEGG" id="fak:FUA48_16095"/>
<dbReference type="RefSeq" id="WP_147584481.1">
    <property type="nucleotide sequence ID" value="NZ_CP042831.1"/>
</dbReference>
<evidence type="ECO:0000313" key="1">
    <source>
        <dbReference type="EMBL" id="QEE51042.1"/>
    </source>
</evidence>
<organism evidence="1 2">
    <name type="scientific">Flavobacterium alkalisoli</name>
    <dbReference type="NCBI Taxonomy" id="2602769"/>
    <lineage>
        <taxon>Bacteria</taxon>
        <taxon>Pseudomonadati</taxon>
        <taxon>Bacteroidota</taxon>
        <taxon>Flavobacteriia</taxon>
        <taxon>Flavobacteriales</taxon>
        <taxon>Flavobacteriaceae</taxon>
        <taxon>Flavobacterium</taxon>
    </lineage>
</organism>
<accession>A0A5B9G0U3</accession>
<name>A0A5B9G0U3_9FLAO</name>
<dbReference type="OrthoDB" id="1093366at2"/>
<gene>
    <name evidence="1" type="ORF">FUA48_16095</name>
</gene>
<sequence>MSTVIRNRKAYDSADVEVTFNGVSIEVVEITYDTEQEHQLNHTLKSKATSWSRGKITPTATMTVMMHDIVPVEQAAGGNLLNIAPFDINVTFINEFNVPVNDTIVAKFQNQGRDVTGDMGLNKQYTLFVLDIDHNNPI</sequence>
<keyword evidence="2" id="KW-1185">Reference proteome</keyword>
<dbReference type="EMBL" id="CP042831">
    <property type="protein sequence ID" value="QEE51042.1"/>
    <property type="molecule type" value="Genomic_DNA"/>
</dbReference>
<dbReference type="AlphaFoldDB" id="A0A5B9G0U3"/>
<proteinExistence type="predicted"/>
<reference evidence="1 2" key="1">
    <citation type="submission" date="2019-08" db="EMBL/GenBank/DDBJ databases">
        <title>Flavobacterium alkalisoli sp. nov., isolated from rhizosphere soil of Suaeda salsa.</title>
        <authorList>
            <person name="Sun J.-Q."/>
            <person name="Xu L."/>
        </authorList>
    </citation>
    <scope>NUCLEOTIDE SEQUENCE [LARGE SCALE GENOMIC DNA]</scope>
    <source>
        <strain evidence="1 2">XS-5</strain>
    </source>
</reference>
<evidence type="ECO:0000313" key="2">
    <source>
        <dbReference type="Proteomes" id="UP000321222"/>
    </source>
</evidence>